<evidence type="ECO:0000313" key="3">
    <source>
        <dbReference type="EMBL" id="TWD16505.1"/>
    </source>
</evidence>
<evidence type="ECO:0000313" key="2">
    <source>
        <dbReference type="EMBL" id="TWD16487.1"/>
    </source>
</evidence>
<organism evidence="3 4">
    <name type="scientific">Marihabitans asiaticum</name>
    <dbReference type="NCBI Taxonomy" id="415218"/>
    <lineage>
        <taxon>Bacteria</taxon>
        <taxon>Bacillati</taxon>
        <taxon>Actinomycetota</taxon>
        <taxon>Actinomycetes</taxon>
        <taxon>Micrococcales</taxon>
        <taxon>Intrasporangiaceae</taxon>
        <taxon>Marihabitans</taxon>
    </lineage>
</organism>
<dbReference type="EMBL" id="VIUW01000001">
    <property type="protein sequence ID" value="TWD16505.1"/>
    <property type="molecule type" value="Genomic_DNA"/>
</dbReference>
<protein>
    <recommendedName>
        <fullName evidence="5">YtxH-like protein</fullName>
    </recommendedName>
</protein>
<evidence type="ECO:0000256" key="1">
    <source>
        <dbReference type="SAM" id="MobiDB-lite"/>
    </source>
</evidence>
<reference evidence="3 4" key="1">
    <citation type="submission" date="2019-06" db="EMBL/GenBank/DDBJ databases">
        <title>Sequencing the genomes of 1000 actinobacteria strains.</title>
        <authorList>
            <person name="Klenk H.-P."/>
        </authorList>
    </citation>
    <scope>NUCLEOTIDE SEQUENCE [LARGE SCALE GENOMIC DNA]</scope>
    <source>
        <strain evidence="3 4">DSM 18935</strain>
    </source>
</reference>
<sequence length="111" mass="11494">MAKMSFLAGMAAGYVLGARAGKERYEQIKTQANQLWSSPKTQKAVGQAKHTAQTQGPAVADKVTGAAKDAAGTVKDKASRGEDLPDTIHRGDDGELHADTSGFGPGGDKLP</sequence>
<dbReference type="AlphaFoldDB" id="A0A560WG96"/>
<feature type="region of interest" description="Disordered" evidence="1">
    <location>
        <begin position="39"/>
        <end position="111"/>
    </location>
</feature>
<evidence type="ECO:0008006" key="5">
    <source>
        <dbReference type="Google" id="ProtNLM"/>
    </source>
</evidence>
<proteinExistence type="predicted"/>
<evidence type="ECO:0000313" key="4">
    <source>
        <dbReference type="Proteomes" id="UP000315628"/>
    </source>
</evidence>
<feature type="compositionally biased region" description="Basic and acidic residues" evidence="1">
    <location>
        <begin position="74"/>
        <end position="98"/>
    </location>
</feature>
<dbReference type="Proteomes" id="UP000315628">
    <property type="component" value="Unassembled WGS sequence"/>
</dbReference>
<name>A0A560WG96_9MICO</name>
<comment type="caution">
    <text evidence="3">The sequence shown here is derived from an EMBL/GenBank/DDBJ whole genome shotgun (WGS) entry which is preliminary data.</text>
</comment>
<dbReference type="EMBL" id="VIUW01000001">
    <property type="protein sequence ID" value="TWD16487.1"/>
    <property type="molecule type" value="Genomic_DNA"/>
</dbReference>
<gene>
    <name evidence="2" type="ORF">FB557_0003</name>
    <name evidence="3" type="ORF">FB557_0028</name>
</gene>
<accession>A0A560WG96</accession>
<keyword evidence="4" id="KW-1185">Reference proteome</keyword>
<dbReference type="OrthoDB" id="5125216at2"/>
<dbReference type="RefSeq" id="WP_144854507.1">
    <property type="nucleotide sequence ID" value="NZ_BAAAYT010000001.1"/>
</dbReference>